<reference evidence="3 4" key="1">
    <citation type="journal article" date="2014" name="Genome Biol. Evol.">
        <title>The secreted proteins of Achlya hypogyna and Thraustotheca clavata identify the ancestral oomycete secretome and reveal gene acquisitions by horizontal gene transfer.</title>
        <authorList>
            <person name="Misner I."/>
            <person name="Blouin N."/>
            <person name="Leonard G."/>
            <person name="Richards T.A."/>
            <person name="Lane C.E."/>
        </authorList>
    </citation>
    <scope>NUCLEOTIDE SEQUENCE [LARGE SCALE GENOMIC DNA]</scope>
    <source>
        <strain evidence="3 4">ATCC 34112</strain>
    </source>
</reference>
<dbReference type="InterPro" id="IPR008984">
    <property type="entry name" value="SMAD_FHA_dom_sf"/>
</dbReference>
<dbReference type="SUPFAM" id="SSF49879">
    <property type="entry name" value="SMAD/FHA domain"/>
    <property type="match status" value="1"/>
</dbReference>
<evidence type="ECO:0000259" key="2">
    <source>
        <dbReference type="PROSITE" id="PS50042"/>
    </source>
</evidence>
<evidence type="ECO:0000256" key="1">
    <source>
        <dbReference type="ARBA" id="ARBA00010785"/>
    </source>
</evidence>
<dbReference type="SUPFAM" id="SSF51206">
    <property type="entry name" value="cAMP-binding domain-like"/>
    <property type="match status" value="1"/>
</dbReference>
<dbReference type="PANTHER" id="PTHR13134">
    <property type="entry name" value="TRAFFICKING PROTEIN PARTICLE COMPLEX SUBUNIT 13"/>
    <property type="match status" value="1"/>
</dbReference>
<comment type="caution">
    <text evidence="3">The sequence shown here is derived from an EMBL/GenBank/DDBJ whole genome shotgun (WGS) entry which is preliminary data.</text>
</comment>
<dbReference type="InterPro" id="IPR014710">
    <property type="entry name" value="RmlC-like_jellyroll"/>
</dbReference>
<dbReference type="Proteomes" id="UP000243217">
    <property type="component" value="Unassembled WGS sequence"/>
</dbReference>
<dbReference type="InterPro" id="IPR010378">
    <property type="entry name" value="TRAPPC13"/>
</dbReference>
<comment type="similarity">
    <text evidence="1">Belongs to the TRAPPC13 family.</text>
</comment>
<dbReference type="GO" id="GO:1990072">
    <property type="term" value="C:TRAPPIII protein complex"/>
    <property type="evidence" value="ECO:0007669"/>
    <property type="project" value="TreeGrafter"/>
</dbReference>
<evidence type="ECO:0000313" key="3">
    <source>
        <dbReference type="EMBL" id="OQS00827.1"/>
    </source>
</evidence>
<dbReference type="AlphaFoldDB" id="A0A1V9ZS54"/>
<dbReference type="InterPro" id="IPR055429">
    <property type="entry name" value="TRAPPC13_M"/>
</dbReference>
<dbReference type="Pfam" id="PF23643">
    <property type="entry name" value="TRAPPC13_C"/>
    <property type="match status" value="1"/>
</dbReference>
<accession>A0A1V9ZS54</accession>
<gene>
    <name evidence="3" type="ORF">THRCLA_05843</name>
</gene>
<name>A0A1V9ZS54_9STRA</name>
<organism evidence="3 4">
    <name type="scientific">Thraustotheca clavata</name>
    <dbReference type="NCBI Taxonomy" id="74557"/>
    <lineage>
        <taxon>Eukaryota</taxon>
        <taxon>Sar</taxon>
        <taxon>Stramenopiles</taxon>
        <taxon>Oomycota</taxon>
        <taxon>Saprolegniomycetes</taxon>
        <taxon>Saprolegniales</taxon>
        <taxon>Achlyaceae</taxon>
        <taxon>Thraustotheca</taxon>
    </lineage>
</organism>
<dbReference type="InterPro" id="IPR000595">
    <property type="entry name" value="cNMP-bd_dom"/>
</dbReference>
<dbReference type="Gene3D" id="2.60.120.10">
    <property type="entry name" value="Jelly Rolls"/>
    <property type="match status" value="1"/>
</dbReference>
<proteinExistence type="inferred from homology"/>
<dbReference type="PROSITE" id="PS50042">
    <property type="entry name" value="CNMP_BINDING_3"/>
    <property type="match status" value="1"/>
</dbReference>
<evidence type="ECO:0000313" key="4">
    <source>
        <dbReference type="Proteomes" id="UP000243217"/>
    </source>
</evidence>
<dbReference type="Pfam" id="PF23647">
    <property type="entry name" value="TRAPPC13_M"/>
    <property type="match status" value="1"/>
</dbReference>
<dbReference type="OrthoDB" id="10250284at2759"/>
<dbReference type="CDD" id="cd00060">
    <property type="entry name" value="FHA"/>
    <property type="match status" value="1"/>
</dbReference>
<dbReference type="STRING" id="74557.A0A1V9ZS54"/>
<feature type="domain" description="Cyclic nucleotide-binding" evidence="2">
    <location>
        <begin position="854"/>
        <end position="904"/>
    </location>
</feature>
<dbReference type="InterPro" id="IPR055428">
    <property type="entry name" value="TRAPPC13_C"/>
</dbReference>
<dbReference type="InterPro" id="IPR018490">
    <property type="entry name" value="cNMP-bd_dom_sf"/>
</dbReference>
<protein>
    <recommendedName>
        <fullName evidence="2">Cyclic nucleotide-binding domain-containing protein</fullName>
    </recommendedName>
</protein>
<dbReference type="PANTHER" id="PTHR13134:SF3">
    <property type="entry name" value="TRAFFICKING PROTEIN PARTICLE COMPLEX SUBUNIT 13"/>
    <property type="match status" value="1"/>
</dbReference>
<keyword evidence="4" id="KW-1185">Reference proteome</keyword>
<dbReference type="Pfam" id="PF06159">
    <property type="entry name" value="TRAPPC13_N"/>
    <property type="match status" value="1"/>
</dbReference>
<sequence>MAAAPPPTTQPTLKVMRLYKPRLNVEPSYHRDFELSSMLLLPDSFGNIYLGETFSSYISVINQFSCNLQQVGLTAKLQTPTTRSDLIDTRASRGGSMPPPNPIPVLSSSTNLDMAVEYELNEVGVHTLRVGVSYLDPITSEPKSLRKFYRFNVLNPLTITFKHLLIKDESFVESKIQNITQAPLHIETVHFLASPPFQAVELANVRDLEADRQAYIGAEETLQRVFKVSSPNLDLSLGTLNLGRLEVSWKSCMGESGRLQTQPIMRKVGSMKEASFTIVAPTDPVCVGVPFVASVVIQNNGSRAMNLQLQLRRELMTGIVSSSLSHQNIGVVGANSTKQVKVELLPLIAGLQQIQGAFLVELETNAEFPQEKITGMAEFTGINPASNHRRWIHRKGAVAPAISTDFNLMKNRFIIGLMNRYSNSNLAAFPALEITSGSDRWPCYPGYIGSLSGPDMLLTLNDSHVAGHHTKLVCQKNCYFIEPIAQHSTYLQISSQSTHRSGFPLQKGDVIELSELFIITVIDIQVETTHTPAIVMEPIERKVQFSHVNIDNKQLHKLSLAQKPKLQSVQQRDQPKLLTLQLQRKPNAYLVASRSFRKIEPVQVVESSNSTLLIGSLPGCDLFVPELYPIHAKIQFNGTDFILFDMCNATRVFLRHPVQLVVGDKLVLGQTTLKIEAAQKPIVIEAGLSIQYLRNSMRKKRKKNKYNPIHIGIPREKTLHVGRAPDCNIALAHYPLKLLQFIISHTQNQIYVMPLFGTLNQGLYYLLHRNNARQTHFFSEGHAITPPMQSSGLQLTRDMVVKIGVSELEIVAIKEKADCTLSQGIQNKYWNERIAMLQKMPWLLLHSTPFGLAEVTYLAYHIREIDFQAGDTIYKQGEDSMNAYIVLQGSVLLHKSHSESGNIY</sequence>
<dbReference type="InterPro" id="IPR055427">
    <property type="entry name" value="TRAPPC13_N"/>
</dbReference>
<dbReference type="Gene3D" id="2.60.200.20">
    <property type="match status" value="1"/>
</dbReference>
<dbReference type="EMBL" id="JNBS01001685">
    <property type="protein sequence ID" value="OQS00827.1"/>
    <property type="molecule type" value="Genomic_DNA"/>
</dbReference>